<evidence type="ECO:0000256" key="1">
    <source>
        <dbReference type="SAM" id="MobiDB-lite"/>
    </source>
</evidence>
<accession>A0A8B7RF01</accession>
<keyword evidence="2" id="KW-1133">Transmembrane helix</keyword>
<feature type="transmembrane region" description="Helical" evidence="2">
    <location>
        <begin position="48"/>
        <end position="69"/>
    </location>
</feature>
<feature type="signal peptide" evidence="3">
    <location>
        <begin position="1"/>
        <end position="19"/>
    </location>
</feature>
<protein>
    <submittedName>
        <fullName evidence="5">Receptor-type tyrosine-protein phosphatase epsilon-like</fullName>
    </submittedName>
</protein>
<keyword evidence="2" id="KW-0472">Membrane</keyword>
<dbReference type="Proteomes" id="UP000694851">
    <property type="component" value="Unplaced"/>
</dbReference>
<keyword evidence="2" id="KW-0812">Transmembrane</keyword>
<evidence type="ECO:0000256" key="3">
    <source>
        <dbReference type="SAM" id="SignalP"/>
    </source>
</evidence>
<keyword evidence="4" id="KW-1185">Reference proteome</keyword>
<proteinExistence type="predicted"/>
<gene>
    <name evidence="5" type="primary">LOC109383534</name>
</gene>
<sequence length="140" mass="15081">MEPFCPLLLASFSFPLAKALAVNETTTAVSNWTSTTSGPPDPGAPQPLLALLLLPLLLCLLLLLLAAYFCRFRKQRKAAVSANDKKMPNGILEEQDLGGPEAKRGAACTRWRGPPTSQSWGRWASPALRLSGLGHQQQVS</sequence>
<dbReference type="OrthoDB" id="6144703at2759"/>
<evidence type="ECO:0000313" key="5">
    <source>
        <dbReference type="RefSeq" id="XP_019499624.1"/>
    </source>
</evidence>
<dbReference type="RefSeq" id="XP_019499624.1">
    <property type="nucleotide sequence ID" value="XM_019644079.1"/>
</dbReference>
<feature type="region of interest" description="Disordered" evidence="1">
    <location>
        <begin position="90"/>
        <end position="123"/>
    </location>
</feature>
<feature type="chain" id="PRO_5034375021" evidence="3">
    <location>
        <begin position="20"/>
        <end position="140"/>
    </location>
</feature>
<reference evidence="5" key="1">
    <citation type="submission" date="2025-08" db="UniProtKB">
        <authorList>
            <consortium name="RefSeq"/>
        </authorList>
    </citation>
    <scope>IDENTIFICATION</scope>
    <source>
        <tissue evidence="5">Muscle</tissue>
    </source>
</reference>
<dbReference type="KEGG" id="hai:109383534"/>
<organism evidence="4 5">
    <name type="scientific">Hipposideros armiger</name>
    <name type="common">Great Himalayan leaf-nosed bat</name>
    <dbReference type="NCBI Taxonomy" id="186990"/>
    <lineage>
        <taxon>Eukaryota</taxon>
        <taxon>Metazoa</taxon>
        <taxon>Chordata</taxon>
        <taxon>Craniata</taxon>
        <taxon>Vertebrata</taxon>
        <taxon>Euteleostomi</taxon>
        <taxon>Mammalia</taxon>
        <taxon>Eutheria</taxon>
        <taxon>Laurasiatheria</taxon>
        <taxon>Chiroptera</taxon>
        <taxon>Yinpterochiroptera</taxon>
        <taxon>Rhinolophoidea</taxon>
        <taxon>Hipposideridae</taxon>
        <taxon>Hipposideros</taxon>
    </lineage>
</organism>
<dbReference type="GeneID" id="109383534"/>
<evidence type="ECO:0000256" key="2">
    <source>
        <dbReference type="SAM" id="Phobius"/>
    </source>
</evidence>
<evidence type="ECO:0000313" key="4">
    <source>
        <dbReference type="Proteomes" id="UP000694851"/>
    </source>
</evidence>
<keyword evidence="3" id="KW-0732">Signal</keyword>
<dbReference type="AlphaFoldDB" id="A0A8B7RF01"/>
<name>A0A8B7RF01_HIPAR</name>